<feature type="compositionally biased region" description="Acidic residues" evidence="1">
    <location>
        <begin position="1"/>
        <end position="13"/>
    </location>
</feature>
<evidence type="ECO:0000313" key="2">
    <source>
        <dbReference type="EMBL" id="KAK6969287.1"/>
    </source>
</evidence>
<reference evidence="2 3" key="1">
    <citation type="journal article" date="2024" name="J Genomics">
        <title>Draft genome sequencing and assembly of Favolaschia claudopus CIRM-BRFM 2984 isolated from oak limbs.</title>
        <authorList>
            <person name="Navarro D."/>
            <person name="Drula E."/>
            <person name="Chaduli D."/>
            <person name="Cazenave R."/>
            <person name="Ahrendt S."/>
            <person name="Wang J."/>
            <person name="Lipzen A."/>
            <person name="Daum C."/>
            <person name="Barry K."/>
            <person name="Grigoriev I.V."/>
            <person name="Favel A."/>
            <person name="Rosso M.N."/>
            <person name="Martin F."/>
        </authorList>
    </citation>
    <scope>NUCLEOTIDE SEQUENCE [LARGE SCALE GENOMIC DNA]</scope>
    <source>
        <strain evidence="2 3">CIRM-BRFM 2984</strain>
    </source>
</reference>
<dbReference type="Proteomes" id="UP001362999">
    <property type="component" value="Unassembled WGS sequence"/>
</dbReference>
<accession>A0AAV9Z300</accession>
<sequence length="481" mass="53629">MTVDTDDSDDDYEPYATFAPPTRLPAHAAEFIYRPRTSAEIIADTIPPDPTDPVVIATVVVRPDPSRTTTPAARDWTVLRVDCSNRWRTIRRRKQRLRPRYADTCPRAPRIAGAAVAALKIYPSSLRKSLLLYPYPDDPIHPDDVPTNDLPLPLACPCPDDHLTGPRLLSADTPFGWVGSSLALTCAWELPEPDKVLDALAFLAWGSSEDIRRDCLADLPPDLFVFLGVLSMVDTLMKYLLDSLQSYETGHADALCPVQNEVDKSFMGEHLLVKPVTTQEFRATTSEIMAKLNAISLDSSNSQNSHRDRHGSLSTTLSTRSYPTASPPLSPPTQSSPARNASVENISNPNTPSRNSRSLISEQVEVIPGVAIPDLKKGDKAWLEAVRQWEHGDESQNLKALRDWPREWYSDGMRKITGSKRSQRKLIFDEYERLGRNEAEFIKTYPETHKRISKLIGAIRDSNKARGVTIGRRSKRGVGVD</sequence>
<proteinExistence type="predicted"/>
<organism evidence="2 3">
    <name type="scientific">Favolaschia claudopus</name>
    <dbReference type="NCBI Taxonomy" id="2862362"/>
    <lineage>
        <taxon>Eukaryota</taxon>
        <taxon>Fungi</taxon>
        <taxon>Dikarya</taxon>
        <taxon>Basidiomycota</taxon>
        <taxon>Agaricomycotina</taxon>
        <taxon>Agaricomycetes</taxon>
        <taxon>Agaricomycetidae</taxon>
        <taxon>Agaricales</taxon>
        <taxon>Marasmiineae</taxon>
        <taxon>Mycenaceae</taxon>
        <taxon>Favolaschia</taxon>
    </lineage>
</organism>
<name>A0AAV9Z300_9AGAR</name>
<dbReference type="AlphaFoldDB" id="A0AAV9Z300"/>
<comment type="caution">
    <text evidence="2">The sequence shown here is derived from an EMBL/GenBank/DDBJ whole genome shotgun (WGS) entry which is preliminary data.</text>
</comment>
<dbReference type="EMBL" id="JAWWNJ010000228">
    <property type="protein sequence ID" value="KAK6969287.1"/>
    <property type="molecule type" value="Genomic_DNA"/>
</dbReference>
<protein>
    <submittedName>
        <fullName evidence="2">Uncharacterized protein</fullName>
    </submittedName>
</protein>
<feature type="region of interest" description="Disordered" evidence="1">
    <location>
        <begin position="1"/>
        <end position="20"/>
    </location>
</feature>
<evidence type="ECO:0000313" key="3">
    <source>
        <dbReference type="Proteomes" id="UP001362999"/>
    </source>
</evidence>
<gene>
    <name evidence="2" type="ORF">R3P38DRAFT_3502114</name>
</gene>
<keyword evidence="3" id="KW-1185">Reference proteome</keyword>
<feature type="region of interest" description="Disordered" evidence="1">
    <location>
        <begin position="299"/>
        <end position="359"/>
    </location>
</feature>
<evidence type="ECO:0000256" key="1">
    <source>
        <dbReference type="SAM" id="MobiDB-lite"/>
    </source>
</evidence>
<feature type="compositionally biased region" description="Low complexity" evidence="1">
    <location>
        <begin position="345"/>
        <end position="358"/>
    </location>
</feature>